<evidence type="ECO:0000313" key="8">
    <source>
        <dbReference type="Proteomes" id="UP001447188"/>
    </source>
</evidence>
<evidence type="ECO:0000256" key="4">
    <source>
        <dbReference type="ARBA" id="ARBA00023157"/>
    </source>
</evidence>
<comment type="subcellular location">
    <subcellularLocation>
        <location evidence="2 5">Secreted</location>
    </subcellularLocation>
</comment>
<evidence type="ECO:0000313" key="7">
    <source>
        <dbReference type="EMBL" id="KAL0638291.1"/>
    </source>
</evidence>
<comment type="caution">
    <text evidence="7">The sequence shown here is derived from an EMBL/GenBank/DDBJ whole genome shotgun (WGS) entry which is preliminary data.</text>
</comment>
<dbReference type="PANTHER" id="PTHR33353">
    <property type="entry name" value="PUTATIVE (AFU_ORTHOLOGUE AFUA_1G12560)-RELATED"/>
    <property type="match status" value="1"/>
</dbReference>
<keyword evidence="3 5" id="KW-0964">Secreted</keyword>
<keyword evidence="5" id="KW-0136">Cellulose degradation</keyword>
<keyword evidence="4 5" id="KW-1015">Disulfide bond</keyword>
<dbReference type="InterPro" id="IPR049892">
    <property type="entry name" value="AA9"/>
</dbReference>
<dbReference type="PANTHER" id="PTHR33353:SF32">
    <property type="entry name" value="ENDO-BETA-1,4-GLUCANASE D"/>
    <property type="match status" value="1"/>
</dbReference>
<organism evidence="7 8">
    <name type="scientific">Discina gigas</name>
    <dbReference type="NCBI Taxonomy" id="1032678"/>
    <lineage>
        <taxon>Eukaryota</taxon>
        <taxon>Fungi</taxon>
        <taxon>Dikarya</taxon>
        <taxon>Ascomycota</taxon>
        <taxon>Pezizomycotina</taxon>
        <taxon>Pezizomycetes</taxon>
        <taxon>Pezizales</taxon>
        <taxon>Discinaceae</taxon>
        <taxon>Discina</taxon>
    </lineage>
</organism>
<dbReference type="Gene3D" id="2.70.50.70">
    <property type="match status" value="1"/>
</dbReference>
<gene>
    <name evidence="7" type="ORF">Q9L58_002748</name>
</gene>
<dbReference type="Proteomes" id="UP001447188">
    <property type="component" value="Unassembled WGS sequence"/>
</dbReference>
<feature type="domain" description="Auxiliary Activity family 9 catalytic" evidence="6">
    <location>
        <begin position="2"/>
        <end position="205"/>
    </location>
</feature>
<dbReference type="Pfam" id="PF03443">
    <property type="entry name" value="AA9"/>
    <property type="match status" value="1"/>
</dbReference>
<evidence type="ECO:0000256" key="1">
    <source>
        <dbReference type="ARBA" id="ARBA00001973"/>
    </source>
</evidence>
<name>A0ABR3GRP9_9PEZI</name>
<sequence length="434" mass="47012">MITNIYVNGVDQGIGSCIRIPPTTGPVVNVWSDDMACNVGGSKPLDKFASIGAGDNVSFKWRTWPDGSQEVPIDVSHQGPCAVYLKKVNSFSDQAAGPGWFKIWQLGYENGNFCTETLRGNGGMMNFRIPPDLGGGRYLIRGESLALQQAETEGGAQWYIGCAQAVIYSTGGSANPSGVAIPGYVKSTDPGVLFDYWNNMHPTSYTIPGPTPYVATNAGGGNRILVNYPIKYPECLISNADWCSSSPSSFYDEKSCWASAGASWSQLQICYDTAPETGHAGCSRYEVICNGYQAYCQACASAGRCVGTFPGQPAKVRREARTVHRHRQLPPIEKRAPFETTGIVASSDEDKLASAIKLCEEIAVKCEENGIGGLCKVSGAACRGALQPAIIGQFPENYGKKWQALWLYQITCENEDFEKDECKKKFSKAIWGLE</sequence>
<comment type="cofactor">
    <cofactor evidence="1">
        <name>Cu(2+)</name>
        <dbReference type="ChEBI" id="CHEBI:29036"/>
    </cofactor>
</comment>
<comment type="function">
    <text evidence="5">Lytic polysaccharide monooxygenase (LMPO) that depolymerizes crystalline and amorphous polysaccharides via the oxidation of scissile alpha- or beta-(1-4)-glycosidic bonds, yielding C1 and/or C4 oxidation products. Catalysis by LPMOs requires the reduction of the active-site copper from Cu(II) to Cu(I) by a reducing agent and H(2)O(2) or O(2) as a cosubstrate.</text>
</comment>
<proteinExistence type="predicted"/>
<dbReference type="InterPro" id="IPR005103">
    <property type="entry name" value="AA9_LPMO"/>
</dbReference>
<dbReference type="EMBL" id="JBBBZM010000024">
    <property type="protein sequence ID" value="KAL0638291.1"/>
    <property type="molecule type" value="Genomic_DNA"/>
</dbReference>
<keyword evidence="5" id="KW-0119">Carbohydrate metabolism</keyword>
<evidence type="ECO:0000256" key="5">
    <source>
        <dbReference type="RuleBase" id="RU368122"/>
    </source>
</evidence>
<evidence type="ECO:0000256" key="2">
    <source>
        <dbReference type="ARBA" id="ARBA00004613"/>
    </source>
</evidence>
<protein>
    <recommendedName>
        <fullName evidence="5">AA9 family lytic polysaccharide monooxygenase</fullName>
        <ecNumber evidence="5">1.14.99.56</ecNumber>
    </recommendedName>
    <alternativeName>
        <fullName evidence="5">Endo-beta-1,4-glucanase</fullName>
    </alternativeName>
    <alternativeName>
        <fullName evidence="5">Glycosyl hydrolase 61 family protein</fullName>
    </alternativeName>
</protein>
<evidence type="ECO:0000259" key="6">
    <source>
        <dbReference type="Pfam" id="PF03443"/>
    </source>
</evidence>
<dbReference type="CDD" id="cd21175">
    <property type="entry name" value="LPMO_AA9"/>
    <property type="match status" value="1"/>
</dbReference>
<comment type="domain">
    <text evidence="5">Has a modular structure: an endo-beta-1,4-glucanase catalytic module at the N-terminus, a linker rich in serines and threonines, and a C-terminal carbohydrate-binding module (CBM).</text>
</comment>
<keyword evidence="5" id="KW-0624">Polysaccharide degradation</keyword>
<accession>A0ABR3GRP9</accession>
<reference evidence="7 8" key="1">
    <citation type="submission" date="2024-02" db="EMBL/GenBank/DDBJ databases">
        <title>Discinaceae phylogenomics.</title>
        <authorList>
            <person name="Dirks A.C."/>
            <person name="James T.Y."/>
        </authorList>
    </citation>
    <scope>NUCLEOTIDE SEQUENCE [LARGE SCALE GENOMIC DNA]</scope>
    <source>
        <strain evidence="7 8">ACD0624</strain>
    </source>
</reference>
<dbReference type="EC" id="1.14.99.56" evidence="5"/>
<evidence type="ECO:0000256" key="3">
    <source>
        <dbReference type="ARBA" id="ARBA00022525"/>
    </source>
</evidence>
<keyword evidence="8" id="KW-1185">Reference proteome</keyword>
<comment type="catalytic activity">
    <reaction evidence="5">
        <text>[(1-&gt;4)-beta-D-glucosyl]n+m + reduced acceptor + O2 = 4-dehydro-beta-D-glucosyl-[(1-&gt;4)-beta-D-glucosyl]n-1 + [(1-&gt;4)-beta-D-glucosyl]m + acceptor + H2O.</text>
        <dbReference type="EC" id="1.14.99.56"/>
    </reaction>
</comment>